<dbReference type="SUPFAM" id="SSF56112">
    <property type="entry name" value="Protein kinase-like (PK-like)"/>
    <property type="match status" value="1"/>
</dbReference>
<evidence type="ECO:0000313" key="3">
    <source>
        <dbReference type="EMBL" id="OAT04985.1"/>
    </source>
</evidence>
<evidence type="ECO:0000256" key="2">
    <source>
        <dbReference type="SAM" id="MobiDB-lite"/>
    </source>
</evidence>
<feature type="region of interest" description="Disordered" evidence="2">
    <location>
        <begin position="221"/>
        <end position="250"/>
    </location>
</feature>
<dbReference type="VEuPathDB" id="FungiDB:BDBG_01449"/>
<keyword evidence="4" id="KW-1185">Reference proteome</keyword>
<gene>
    <name evidence="3" type="ORF">BDBG_01449</name>
</gene>
<accession>A0A179UAF0</accession>
<feature type="compositionally biased region" description="Low complexity" evidence="2">
    <location>
        <begin position="233"/>
        <end position="242"/>
    </location>
</feature>
<dbReference type="GeneID" id="8507343"/>
<reference evidence="4" key="1">
    <citation type="journal article" date="2015" name="PLoS Genet.">
        <title>The dynamic genome and transcriptome of the human fungal pathogen Blastomyces and close relative Emmonsia.</title>
        <authorList>
            <person name="Munoz J.F."/>
            <person name="Gauthier G.M."/>
            <person name="Desjardins C.A."/>
            <person name="Gallo J.E."/>
            <person name="Holder J."/>
            <person name="Sullivan T.D."/>
            <person name="Marty A.J."/>
            <person name="Carmen J.C."/>
            <person name="Chen Z."/>
            <person name="Ding L."/>
            <person name="Gujja S."/>
            <person name="Magrini V."/>
            <person name="Misas E."/>
            <person name="Mitreva M."/>
            <person name="Priest M."/>
            <person name="Saif S."/>
            <person name="Whiston E.A."/>
            <person name="Young S."/>
            <person name="Zeng Q."/>
            <person name="Goldman W.E."/>
            <person name="Mardis E.R."/>
            <person name="Taylor J.W."/>
            <person name="McEwen J.G."/>
            <person name="Clay O.K."/>
            <person name="Klein B.S."/>
            <person name="Cuomo C.A."/>
        </authorList>
    </citation>
    <scope>NUCLEOTIDE SEQUENCE [LARGE SCALE GENOMIC DNA]</scope>
    <source>
        <strain evidence="4">SLH14081</strain>
    </source>
</reference>
<dbReference type="OrthoDB" id="2156052at2759"/>
<evidence type="ECO:0008006" key="5">
    <source>
        <dbReference type="Google" id="ProtNLM"/>
    </source>
</evidence>
<feature type="region of interest" description="Disordered" evidence="2">
    <location>
        <begin position="427"/>
        <end position="484"/>
    </location>
</feature>
<protein>
    <recommendedName>
        <fullName evidence="5">Aminoglycoside phosphotransferase domain-containing protein</fullName>
    </recommendedName>
</protein>
<dbReference type="RefSeq" id="XP_002628541.1">
    <property type="nucleotide sequence ID" value="XM_002628495.2"/>
</dbReference>
<organism evidence="3 4">
    <name type="scientific">Blastomyces gilchristii (strain SLH14081)</name>
    <name type="common">Blastomyces dermatitidis</name>
    <dbReference type="NCBI Taxonomy" id="559298"/>
    <lineage>
        <taxon>Eukaryota</taxon>
        <taxon>Fungi</taxon>
        <taxon>Dikarya</taxon>
        <taxon>Ascomycota</taxon>
        <taxon>Pezizomycotina</taxon>
        <taxon>Eurotiomycetes</taxon>
        <taxon>Eurotiomycetidae</taxon>
        <taxon>Onygenales</taxon>
        <taxon>Ajellomycetaceae</taxon>
        <taxon>Blastomyces</taxon>
    </lineage>
</organism>
<keyword evidence="1" id="KW-0175">Coiled coil</keyword>
<sequence>MASNKCDRAELQLQLAEAIQARLEAKQERLKAQRARLQAQRARLKAQRARLKAKQARLKAKQERLKAEQKYAEEKERVDQLRANIAPTNLEIYLQLVQQWLVSMLSIEPDPDKTSTGSVTSVDGKYNPLELYVWDDFPHNETFDKFMNLFSHKPLFPSKTDVLGVQRDISLNPWRNEHDIRPFIRSAIEKPAHRVVTAYLEQSGKADRFFFMDYAQSLDNRAPQEQSDKCKVSSSPQKQSQSPEHKNTKPIPERWGIYEFLSRDVRHVCVGEYRIARKIHTEEIKQILSSSSANLFLEVLRRKQSGFVNSDIEKTQEKVAQILCQTFHYMITSGLLYGYIILGENLIFLKIENSSPQKLYFYLTPQVVTETESPHEFEIRNAPAAQLATFATVALHSKEISRDWITKAQNCGICRWPLLPPSPLIQGAMLQPQGFDEDPSQSSEDEDEDSRDSNYNPPTERQAKTQSQQNQQISQRRQSSRQRNMTQRPILPCCTQACLLGLVKALPLDLSCPNATLHQQGQASKRHLVTKEDLCSLIKGQLACSLDEDCECLDREGLFGRIGVLFKITLTKYGYTFVAKGVQSVDESYLAHEACVYAHLSHLQGIKVPVFLGNITLEQPYPLVSLALVTKMMLMSWAGCSIGMNSWPEDVNIEKEKEETLHALTSSGISHNDIRTANLVWNPERKQVMAIDFDQDTIHHNKRKAFIHLQASPRWKMIGN</sequence>
<dbReference type="InterPro" id="IPR011009">
    <property type="entry name" value="Kinase-like_dom_sf"/>
</dbReference>
<dbReference type="Proteomes" id="UP000002038">
    <property type="component" value="Unassembled WGS sequence"/>
</dbReference>
<evidence type="ECO:0000313" key="4">
    <source>
        <dbReference type="Proteomes" id="UP000002038"/>
    </source>
</evidence>
<dbReference type="Gene3D" id="1.10.510.10">
    <property type="entry name" value="Transferase(Phosphotransferase) domain 1"/>
    <property type="match status" value="1"/>
</dbReference>
<proteinExistence type="predicted"/>
<name>A0A179UAF0_BLAGS</name>
<feature type="coiled-coil region" evidence="1">
    <location>
        <begin position="6"/>
        <end position="84"/>
    </location>
</feature>
<feature type="compositionally biased region" description="Acidic residues" evidence="2">
    <location>
        <begin position="435"/>
        <end position="450"/>
    </location>
</feature>
<dbReference type="KEGG" id="bgh:BDBG_01449"/>
<feature type="compositionally biased region" description="Low complexity" evidence="2">
    <location>
        <begin position="466"/>
        <end position="484"/>
    </location>
</feature>
<evidence type="ECO:0000256" key="1">
    <source>
        <dbReference type="SAM" id="Coils"/>
    </source>
</evidence>
<dbReference type="AlphaFoldDB" id="A0A179UAF0"/>
<dbReference type="EMBL" id="GG657449">
    <property type="protein sequence ID" value="OAT04985.1"/>
    <property type="molecule type" value="Genomic_DNA"/>
</dbReference>